<dbReference type="GO" id="GO:0000976">
    <property type="term" value="F:transcription cis-regulatory region binding"/>
    <property type="evidence" value="ECO:0007669"/>
    <property type="project" value="TreeGrafter"/>
</dbReference>
<dbReference type="SUPFAM" id="SSF57701">
    <property type="entry name" value="Zn2/Cys6 DNA-binding domain"/>
    <property type="match status" value="1"/>
</dbReference>
<dbReference type="InterPro" id="IPR001138">
    <property type="entry name" value="Zn2Cys6_DnaBD"/>
</dbReference>
<dbReference type="Pfam" id="PF11951">
    <property type="entry name" value="Fungal_trans_2"/>
    <property type="match status" value="2"/>
</dbReference>
<dbReference type="GO" id="GO:0045944">
    <property type="term" value="P:positive regulation of transcription by RNA polymerase II"/>
    <property type="evidence" value="ECO:0007669"/>
    <property type="project" value="TreeGrafter"/>
</dbReference>
<evidence type="ECO:0000256" key="4">
    <source>
        <dbReference type="ARBA" id="ARBA00023163"/>
    </source>
</evidence>
<dbReference type="CDD" id="cd00067">
    <property type="entry name" value="GAL4"/>
    <property type="match status" value="1"/>
</dbReference>
<dbReference type="GO" id="GO:0008270">
    <property type="term" value="F:zinc ion binding"/>
    <property type="evidence" value="ECO:0007669"/>
    <property type="project" value="InterPro"/>
</dbReference>
<comment type="caution">
    <text evidence="7">The sequence shown here is derived from an EMBL/GenBank/DDBJ whole genome shotgun (WGS) entry which is preliminary data.</text>
</comment>
<protein>
    <recommendedName>
        <fullName evidence="6">Zn(2)-C6 fungal-type domain-containing protein</fullName>
    </recommendedName>
</protein>
<evidence type="ECO:0000256" key="5">
    <source>
        <dbReference type="ARBA" id="ARBA00023242"/>
    </source>
</evidence>
<feature type="domain" description="Zn(2)-C6 fungal-type" evidence="6">
    <location>
        <begin position="63"/>
        <end position="92"/>
    </location>
</feature>
<keyword evidence="2" id="KW-0805">Transcription regulation</keyword>
<evidence type="ECO:0000256" key="3">
    <source>
        <dbReference type="ARBA" id="ARBA00023125"/>
    </source>
</evidence>
<dbReference type="Pfam" id="PF00172">
    <property type="entry name" value="Zn_clus"/>
    <property type="match status" value="1"/>
</dbReference>
<dbReference type="Gene3D" id="4.10.240.10">
    <property type="entry name" value="Zn(2)-C6 fungal-type DNA-binding domain"/>
    <property type="match status" value="1"/>
</dbReference>
<organism evidence="7 8">
    <name type="scientific">Aspergillus flavus</name>
    <dbReference type="NCBI Taxonomy" id="5059"/>
    <lineage>
        <taxon>Eukaryota</taxon>
        <taxon>Fungi</taxon>
        <taxon>Dikarya</taxon>
        <taxon>Ascomycota</taxon>
        <taxon>Pezizomycotina</taxon>
        <taxon>Eurotiomycetes</taxon>
        <taxon>Eurotiomycetidae</taxon>
        <taxon>Eurotiales</taxon>
        <taxon>Aspergillaceae</taxon>
        <taxon>Aspergillus</taxon>
        <taxon>Aspergillus subgen. Circumdati</taxon>
    </lineage>
</organism>
<dbReference type="SMART" id="SM00066">
    <property type="entry name" value="GAL4"/>
    <property type="match status" value="1"/>
</dbReference>
<keyword evidence="3" id="KW-0238">DNA-binding</keyword>
<accession>A0AB74BTP4</accession>
<keyword evidence="4" id="KW-0804">Transcription</keyword>
<dbReference type="GO" id="GO:0005634">
    <property type="term" value="C:nucleus"/>
    <property type="evidence" value="ECO:0007669"/>
    <property type="project" value="UniProtKB-SubCell"/>
</dbReference>
<evidence type="ECO:0000256" key="1">
    <source>
        <dbReference type="ARBA" id="ARBA00004123"/>
    </source>
</evidence>
<dbReference type="AlphaFoldDB" id="A0AB74BTP4"/>
<dbReference type="PROSITE" id="PS50048">
    <property type="entry name" value="ZN2_CY6_FUNGAL_2"/>
    <property type="match status" value="1"/>
</dbReference>
<dbReference type="InterPro" id="IPR021858">
    <property type="entry name" value="Fun_TF"/>
</dbReference>
<dbReference type="GO" id="GO:0000981">
    <property type="term" value="F:DNA-binding transcription factor activity, RNA polymerase II-specific"/>
    <property type="evidence" value="ECO:0007669"/>
    <property type="project" value="InterPro"/>
</dbReference>
<reference evidence="7 8" key="1">
    <citation type="submission" date="2018-07" db="EMBL/GenBank/DDBJ databases">
        <title>Identification of spontaneous genetic mutation associated with occurrence of a yellow conidial color mutant of Aspergillus flavus.</title>
        <authorList>
            <person name="Chang P.-K."/>
            <person name="Mack B.M."/>
            <person name="Scharfenstein L."/>
            <person name="Gilbert M.K."/>
        </authorList>
    </citation>
    <scope>NUCLEOTIDE SEQUENCE [LARGE SCALE GENOMIC DNA]</scope>
    <source>
        <strain evidence="7 8">CA14</strain>
    </source>
</reference>
<name>A0AB74BTP4_ASPFL</name>
<dbReference type="Proteomes" id="UP000275480">
    <property type="component" value="Unassembled WGS sequence"/>
</dbReference>
<evidence type="ECO:0000259" key="6">
    <source>
        <dbReference type="PROSITE" id="PS50048"/>
    </source>
</evidence>
<gene>
    <name evidence="7" type="ORF">CA14_004540</name>
</gene>
<evidence type="ECO:0000313" key="7">
    <source>
        <dbReference type="EMBL" id="RMZ37633.1"/>
    </source>
</evidence>
<dbReference type="PROSITE" id="PS00463">
    <property type="entry name" value="ZN2_CY6_FUNGAL_1"/>
    <property type="match status" value="1"/>
</dbReference>
<dbReference type="PANTHER" id="PTHR37534">
    <property type="entry name" value="TRANSCRIPTIONAL ACTIVATOR PROTEIN UGA3"/>
    <property type="match status" value="1"/>
</dbReference>
<comment type="subcellular location">
    <subcellularLocation>
        <location evidence="1">Nucleus</location>
    </subcellularLocation>
</comment>
<dbReference type="PANTHER" id="PTHR37534:SF7">
    <property type="entry name" value="TRANSCRIPTIONAL ACTIVATOR PROTEIN UGA3"/>
    <property type="match status" value="1"/>
</dbReference>
<proteinExistence type="predicted"/>
<dbReference type="EMBL" id="QQZZ01000174">
    <property type="protein sequence ID" value="RMZ37633.1"/>
    <property type="molecule type" value="Genomic_DNA"/>
</dbReference>
<evidence type="ECO:0000313" key="8">
    <source>
        <dbReference type="Proteomes" id="UP000275480"/>
    </source>
</evidence>
<evidence type="ECO:0000256" key="2">
    <source>
        <dbReference type="ARBA" id="ARBA00023015"/>
    </source>
</evidence>
<keyword evidence="5" id="KW-0539">Nucleus</keyword>
<sequence>MPRRYRKHQRKVKGSFVSWPRLLPNYTPLMNEPSRNTSELQFCRLAFQYTYLSYAPADADIIGCYECSQRRINCDRAEPQCAKCVSRGLECSGLGIRLRFSNYAAIRGNWVGKTMDDVYAGGAYPSSQRHPRPETDNTRSPLQVGTPVSFAAILNAASLPTAVEQVPEARRVPIYADKYGGTAQAGRPQDALEAGLSVLGLWDNFRAPIMDFWDGDLISSQSSTATIRPVLSQPAPDGVRPWEEMLMLYFSQRIAKEMVAIDGLHNGWIHIVLPLARTNELVLDAILAVSSFHLFANAPREAGKEEHPLQTEKWNPPICKHRAFTIAAVPLRSEDLYLRAIHGLQARQDIAACGNEEQRAVLLAILVLQIVVMVTGSDDFPLLFRMMESVLKAIGGEERLGKGELSWFMRRHIHKMRVYGAPFLSENDGLETLSSEHRFLQMFDCLHYCAQQRPDASANVPVIKSLVRQAHRIYLRQAAGHANNSLKSCICGTPTLPLRLDTQVVQEEAPPAPLPCECIALVQQYKETLETLPPGSIGEEVLTWATFIAASDCILTEHMAFFEDVFLRYHARSGFANVLTGLEYLRRIWKGKRAGGGGLRWTAVLPQMRVIIM</sequence>
<dbReference type="InterPro" id="IPR036864">
    <property type="entry name" value="Zn2-C6_fun-type_DNA-bd_sf"/>
</dbReference>